<organism evidence="6 7">
    <name type="scientific">Trujillonella endophytica</name>
    <dbReference type="NCBI Taxonomy" id="673521"/>
    <lineage>
        <taxon>Bacteria</taxon>
        <taxon>Bacillati</taxon>
        <taxon>Actinomycetota</taxon>
        <taxon>Actinomycetes</taxon>
        <taxon>Geodermatophilales</taxon>
        <taxon>Geodermatophilaceae</taxon>
        <taxon>Trujillonella</taxon>
    </lineage>
</organism>
<evidence type="ECO:0000256" key="3">
    <source>
        <dbReference type="SAM" id="MobiDB-lite"/>
    </source>
</evidence>
<dbReference type="GO" id="GO:0009245">
    <property type="term" value="P:lipid A biosynthetic process"/>
    <property type="evidence" value="ECO:0007669"/>
    <property type="project" value="TreeGrafter"/>
</dbReference>
<evidence type="ECO:0000313" key="7">
    <source>
        <dbReference type="Proteomes" id="UP000198960"/>
    </source>
</evidence>
<protein>
    <submittedName>
        <fullName evidence="6">Calcineurin-like phosphoesterase</fullName>
    </submittedName>
</protein>
<dbReference type="InterPro" id="IPR004843">
    <property type="entry name" value="Calcineurin-like_PHP"/>
</dbReference>
<dbReference type="InterPro" id="IPR051158">
    <property type="entry name" value="Metallophosphoesterase_sf"/>
</dbReference>
<dbReference type="GO" id="GO:0016020">
    <property type="term" value="C:membrane"/>
    <property type="evidence" value="ECO:0007669"/>
    <property type="project" value="GOC"/>
</dbReference>
<sequence>MARRSDDAEQLLLPYPTTRRQRLEHLAHRAGGIARRVLRFVLRWLARILLPLLCAAALLQAFPYQATVQGVPFEVQGSLFTRPGLTADTTLGSWEFPDVSGVPFGVHVRPEDVDVLELTRLAGRDLPGFVEELRVDFAAEVPRIAWWLVAELVVGLAVGLAIAIALEMAVRHLRGRPRREHEVRQRLLQFGAAALVTLVVAAYGVLSYNENWVRESRLTGTLAAAQLFPGQLSSYYTEQSKAFDVLGSVVGIQAALQADIDDERTPDTAVRIMTISDMHLAATYPLVAQYAANYDVDLIVNAGDESAFGTSAEFTPEYRQAIADLAATTPMVWVAGNHDSPATVAIMRGIPGVTVLGTKTAVEDGFAVGAGVVEAFGLTIAGLPDPRVYGGPGAYGADAPDVVDPLQRAAVREALGMDDDEDGATDGGAADGENGGDGGAADGGAEGDPAGVDLFVLHEPAAADEVRELLPGQVRQTVSGHTHRQNASDELQDDDAAIELVEGTTGAGGLDNIVRGTERPPIAFSIESVSADCQFTRIVRFSIESAGPAADLGTDPATPQAYGDDVTVSTVYFRPQDVAEGRRCDTDLGVGAERPWADAG</sequence>
<dbReference type="Proteomes" id="UP000198960">
    <property type="component" value="Unassembled WGS sequence"/>
</dbReference>
<evidence type="ECO:0000313" key="6">
    <source>
        <dbReference type="EMBL" id="SEO40405.1"/>
    </source>
</evidence>
<reference evidence="7" key="1">
    <citation type="submission" date="2016-10" db="EMBL/GenBank/DDBJ databases">
        <authorList>
            <person name="Varghese N."/>
            <person name="Submissions S."/>
        </authorList>
    </citation>
    <scope>NUCLEOTIDE SEQUENCE [LARGE SCALE GENOMIC DNA]</scope>
    <source>
        <strain evidence="7">DSM 45413</strain>
    </source>
</reference>
<feature type="transmembrane region" description="Helical" evidence="4">
    <location>
        <begin position="44"/>
        <end position="62"/>
    </location>
</feature>
<dbReference type="OrthoDB" id="9784378at2"/>
<keyword evidence="4" id="KW-1133">Transmembrane helix</keyword>
<dbReference type="Pfam" id="PF00149">
    <property type="entry name" value="Metallophos"/>
    <property type="match status" value="1"/>
</dbReference>
<dbReference type="InterPro" id="IPR029052">
    <property type="entry name" value="Metallo-depent_PP-like"/>
</dbReference>
<gene>
    <name evidence="6" type="ORF">SAMN05660991_00139</name>
</gene>
<keyword evidence="4" id="KW-0472">Membrane</keyword>
<dbReference type="CDD" id="cd00838">
    <property type="entry name" value="MPP_superfamily"/>
    <property type="match status" value="1"/>
</dbReference>
<evidence type="ECO:0000256" key="2">
    <source>
        <dbReference type="ARBA" id="ARBA00022801"/>
    </source>
</evidence>
<keyword evidence="2" id="KW-0378">Hydrolase</keyword>
<keyword evidence="1" id="KW-0479">Metal-binding</keyword>
<dbReference type="EMBL" id="FOEE01000001">
    <property type="protein sequence ID" value="SEO40405.1"/>
    <property type="molecule type" value="Genomic_DNA"/>
</dbReference>
<accession>A0A1H8PES3</accession>
<feature type="transmembrane region" description="Helical" evidence="4">
    <location>
        <begin position="144"/>
        <end position="166"/>
    </location>
</feature>
<evidence type="ECO:0000256" key="1">
    <source>
        <dbReference type="ARBA" id="ARBA00022723"/>
    </source>
</evidence>
<dbReference type="PANTHER" id="PTHR31302:SF31">
    <property type="entry name" value="PHOSPHODIESTERASE YAEI"/>
    <property type="match status" value="1"/>
</dbReference>
<dbReference type="STRING" id="673521.SAMN05660991_00139"/>
<dbReference type="PANTHER" id="PTHR31302">
    <property type="entry name" value="TRANSMEMBRANE PROTEIN WITH METALLOPHOSPHOESTERASE DOMAIN-RELATED"/>
    <property type="match status" value="1"/>
</dbReference>
<name>A0A1H8PES3_9ACTN</name>
<dbReference type="GO" id="GO:0008758">
    <property type="term" value="F:UDP-2,3-diacylglucosamine hydrolase activity"/>
    <property type="evidence" value="ECO:0007669"/>
    <property type="project" value="TreeGrafter"/>
</dbReference>
<keyword evidence="7" id="KW-1185">Reference proteome</keyword>
<proteinExistence type="predicted"/>
<dbReference type="Gene3D" id="3.60.21.10">
    <property type="match status" value="1"/>
</dbReference>
<dbReference type="SUPFAM" id="SSF56300">
    <property type="entry name" value="Metallo-dependent phosphatases"/>
    <property type="match status" value="1"/>
</dbReference>
<feature type="region of interest" description="Disordered" evidence="3">
    <location>
        <begin position="416"/>
        <end position="451"/>
    </location>
</feature>
<evidence type="ECO:0000259" key="5">
    <source>
        <dbReference type="Pfam" id="PF00149"/>
    </source>
</evidence>
<evidence type="ECO:0000256" key="4">
    <source>
        <dbReference type="SAM" id="Phobius"/>
    </source>
</evidence>
<feature type="domain" description="Calcineurin-like phosphoesterase" evidence="5">
    <location>
        <begin position="271"/>
        <end position="483"/>
    </location>
</feature>
<feature type="compositionally biased region" description="Gly residues" evidence="3">
    <location>
        <begin position="425"/>
        <end position="446"/>
    </location>
</feature>
<dbReference type="GO" id="GO:0046872">
    <property type="term" value="F:metal ion binding"/>
    <property type="evidence" value="ECO:0007669"/>
    <property type="project" value="UniProtKB-KW"/>
</dbReference>
<dbReference type="AlphaFoldDB" id="A0A1H8PES3"/>
<keyword evidence="4" id="KW-0812">Transmembrane</keyword>
<feature type="transmembrane region" description="Helical" evidence="4">
    <location>
        <begin position="187"/>
        <end position="206"/>
    </location>
</feature>
<dbReference type="RefSeq" id="WP_091939106.1">
    <property type="nucleotide sequence ID" value="NZ_FOEE01000001.1"/>
</dbReference>